<dbReference type="EMBL" id="CP002454">
    <property type="protein sequence ID" value="ADV68673.1"/>
    <property type="molecule type" value="Genomic_DNA"/>
</dbReference>
<reference evidence="2" key="2">
    <citation type="submission" date="2011-01" db="EMBL/GenBank/DDBJ databases">
        <title>The complete genome of Deinococcus maricopensis DSM 21211.</title>
        <authorList>
            <consortium name="US DOE Joint Genome Institute (JGI-PGF)"/>
            <person name="Lucas S."/>
            <person name="Copeland A."/>
            <person name="Lapidus A."/>
            <person name="Goodwin L."/>
            <person name="Pitluck S."/>
            <person name="Kyrpides N."/>
            <person name="Mavromatis K."/>
            <person name="Pagani I."/>
            <person name="Ivanova N."/>
            <person name="Ovchinnikova G."/>
            <person name="Zeytun A."/>
            <person name="Detter J.C."/>
            <person name="Han C."/>
            <person name="Land M."/>
            <person name="Hauser L."/>
            <person name="Markowitz V."/>
            <person name="Cheng J.-F."/>
            <person name="Hugenholtz P."/>
            <person name="Woyke T."/>
            <person name="Wu D."/>
            <person name="Pukall R."/>
            <person name="Gehrich-Schroeter G."/>
            <person name="Brambilla E."/>
            <person name="Klenk H.-P."/>
            <person name="Eisen J.A."/>
        </authorList>
    </citation>
    <scope>NUCLEOTIDE SEQUENCE [LARGE SCALE GENOMIC DNA]</scope>
    <source>
        <strain evidence="2">DSM 21211 / LMG 22137 / NRRL B-23946 / LB-34</strain>
    </source>
</reference>
<dbReference type="AlphaFoldDB" id="E8U3P9"/>
<name>E8U3P9_DEIML</name>
<organism evidence="1 2">
    <name type="scientific">Deinococcus maricopensis (strain DSM 21211 / LMG 22137 / NRRL B-23946 / LB-34)</name>
    <dbReference type="NCBI Taxonomy" id="709986"/>
    <lineage>
        <taxon>Bacteria</taxon>
        <taxon>Thermotogati</taxon>
        <taxon>Deinococcota</taxon>
        <taxon>Deinococci</taxon>
        <taxon>Deinococcales</taxon>
        <taxon>Deinococcaceae</taxon>
        <taxon>Deinococcus</taxon>
    </lineage>
</organism>
<evidence type="ECO:0000313" key="2">
    <source>
        <dbReference type="Proteomes" id="UP000008635"/>
    </source>
</evidence>
<dbReference type="STRING" id="709986.Deima_3044"/>
<reference evidence="1 2" key="1">
    <citation type="journal article" date="2011" name="Stand. Genomic Sci.">
        <title>Complete genome sequence of Deinococcus maricopensis type strain (LB-34).</title>
        <authorList>
            <person name="Pukall R."/>
            <person name="Zeytun A."/>
            <person name="Lucas S."/>
            <person name="Lapidus A."/>
            <person name="Hammon N."/>
            <person name="Deshpande S."/>
            <person name="Nolan M."/>
            <person name="Cheng J.F."/>
            <person name="Pitluck S."/>
            <person name="Liolios K."/>
            <person name="Pagani I."/>
            <person name="Mikhailova N."/>
            <person name="Ivanova N."/>
            <person name="Mavromatis K."/>
            <person name="Pati A."/>
            <person name="Tapia R."/>
            <person name="Han C."/>
            <person name="Goodwin L."/>
            <person name="Chen A."/>
            <person name="Palaniappan K."/>
            <person name="Land M."/>
            <person name="Hauser L."/>
            <person name="Chang Y.J."/>
            <person name="Jeffries C.D."/>
            <person name="Brambilla E.M."/>
            <person name="Rohde M."/>
            <person name="Goker M."/>
            <person name="Detter J.C."/>
            <person name="Woyke T."/>
            <person name="Bristow J."/>
            <person name="Eisen J.A."/>
            <person name="Markowitz V."/>
            <person name="Hugenholtz P."/>
            <person name="Kyrpides N.C."/>
            <person name="Klenk H.P."/>
        </authorList>
    </citation>
    <scope>NUCLEOTIDE SEQUENCE [LARGE SCALE GENOMIC DNA]</scope>
    <source>
        <strain evidence="2">DSM 21211 / LMG 22137 / NRRL B-23946 / LB-34</strain>
    </source>
</reference>
<evidence type="ECO:0000313" key="1">
    <source>
        <dbReference type="EMBL" id="ADV68673.1"/>
    </source>
</evidence>
<protein>
    <submittedName>
        <fullName evidence="1">Uncharacterized protein</fullName>
    </submittedName>
</protein>
<dbReference type="Proteomes" id="UP000008635">
    <property type="component" value="Chromosome"/>
</dbReference>
<dbReference type="KEGG" id="dmr:Deima_3044"/>
<accession>E8U3P9</accession>
<keyword evidence="2" id="KW-1185">Reference proteome</keyword>
<proteinExistence type="predicted"/>
<gene>
    <name evidence="1" type="ordered locus">Deima_3044</name>
</gene>
<dbReference type="RefSeq" id="WP_013558176.1">
    <property type="nucleotide sequence ID" value="NC_014958.1"/>
</dbReference>
<sequence precursor="true">MKFFKVVIISIVAATNNTAQAIDKSLAQGIYQKDIAKVKYGAKLEARDILNESECESIDYRILPLSRVNNTISYFEEVYLSGKNCGASGVSYRMGIRAIRIDNQKLSSLYEVFGKNLIESKMKQDSYIKSIMQKNGYNFSTSLNKDLDKDFETYNSQNCYKVISSDILDSFYIFKEVNNTLMVRIGLGFNCLYPSDGIRFPVQLGVSIPNNKNYKVYYTSEEAKNIFGEGIRLRLSK</sequence>
<dbReference type="HOGENOM" id="CLU_1169142_0_0_0"/>